<keyword evidence="7" id="KW-1185">Reference proteome</keyword>
<dbReference type="STRING" id="1715691.TA5113_00570"/>
<evidence type="ECO:0000256" key="1">
    <source>
        <dbReference type="ARBA" id="ARBA00022692"/>
    </source>
</evidence>
<sequence length="67" mass="7288">MLLEDPLFIVVAIATLLVLVILTIGIGGFARGGEFNKKHANRLMRYRIIAQAVAIILILVFIALRGG</sequence>
<dbReference type="NCBIfam" id="NF033233">
    <property type="entry name" value="twin_helix"/>
    <property type="match status" value="1"/>
</dbReference>
<dbReference type="PROSITE" id="PS51503">
    <property type="entry name" value="HIG1"/>
    <property type="match status" value="1"/>
</dbReference>
<keyword evidence="1 4" id="KW-0812">Transmembrane</keyword>
<dbReference type="EMBL" id="CYUE01000022">
    <property type="protein sequence ID" value="CUK27420.1"/>
    <property type="molecule type" value="Genomic_DNA"/>
</dbReference>
<organism evidence="6 7">
    <name type="scientific">Cognatishimia activa</name>
    <dbReference type="NCBI Taxonomy" id="1715691"/>
    <lineage>
        <taxon>Bacteria</taxon>
        <taxon>Pseudomonadati</taxon>
        <taxon>Pseudomonadota</taxon>
        <taxon>Alphaproteobacteria</taxon>
        <taxon>Rhodobacterales</taxon>
        <taxon>Paracoccaceae</taxon>
        <taxon>Cognatishimia</taxon>
    </lineage>
</organism>
<evidence type="ECO:0000313" key="6">
    <source>
        <dbReference type="EMBL" id="CUK27420.1"/>
    </source>
</evidence>
<accession>A0A0P1IUZ3</accession>
<dbReference type="AlphaFoldDB" id="A0A0P1IUZ3"/>
<protein>
    <recommendedName>
        <fullName evidence="5">HIG1 domain-containing protein</fullName>
    </recommendedName>
</protein>
<reference evidence="7" key="1">
    <citation type="submission" date="2015-09" db="EMBL/GenBank/DDBJ databases">
        <authorList>
            <person name="Rodrigo-Torres Lidia"/>
            <person name="Arahal R.David."/>
        </authorList>
    </citation>
    <scope>NUCLEOTIDE SEQUENCE [LARGE SCALE GENOMIC DNA]</scope>
    <source>
        <strain evidence="7">CECT 5114</strain>
    </source>
</reference>
<evidence type="ECO:0000256" key="3">
    <source>
        <dbReference type="ARBA" id="ARBA00023136"/>
    </source>
</evidence>
<evidence type="ECO:0000256" key="4">
    <source>
        <dbReference type="SAM" id="Phobius"/>
    </source>
</evidence>
<keyword evidence="2 4" id="KW-1133">Transmembrane helix</keyword>
<dbReference type="InterPro" id="IPR007667">
    <property type="entry name" value="Hypoxia_induced_domain"/>
</dbReference>
<evidence type="ECO:0000313" key="7">
    <source>
        <dbReference type="Proteomes" id="UP000051184"/>
    </source>
</evidence>
<feature type="transmembrane region" description="Helical" evidence="4">
    <location>
        <begin position="6"/>
        <end position="27"/>
    </location>
</feature>
<keyword evidence="3 4" id="KW-0472">Membrane</keyword>
<feature type="domain" description="HIG1" evidence="5">
    <location>
        <begin position="1"/>
        <end position="67"/>
    </location>
</feature>
<gene>
    <name evidence="6" type="ORF">TA5114_03248</name>
</gene>
<evidence type="ECO:0000259" key="5">
    <source>
        <dbReference type="PROSITE" id="PS51503"/>
    </source>
</evidence>
<proteinExistence type="predicted"/>
<dbReference type="Proteomes" id="UP000051184">
    <property type="component" value="Unassembled WGS sequence"/>
</dbReference>
<name>A0A0P1IUZ3_9RHOB</name>
<evidence type="ECO:0000256" key="2">
    <source>
        <dbReference type="ARBA" id="ARBA00022989"/>
    </source>
</evidence>
<dbReference type="Pfam" id="PF04588">
    <property type="entry name" value="HIG_1_N"/>
    <property type="match status" value="1"/>
</dbReference>
<feature type="transmembrane region" description="Helical" evidence="4">
    <location>
        <begin position="48"/>
        <end position="66"/>
    </location>
</feature>